<dbReference type="AlphaFoldDB" id="X0V3N7"/>
<evidence type="ECO:0000313" key="1">
    <source>
        <dbReference type="EMBL" id="GAG12759.1"/>
    </source>
</evidence>
<proteinExistence type="predicted"/>
<sequence>MERDWTRLDDGSMLLEGRRIVESWSAIESRWTLISAGQTRESMYRLRLYTATEMSLMPREAGVSTVNVCGSLEGIGDDQDTRRLVVVAER</sequence>
<organism evidence="1">
    <name type="scientific">marine sediment metagenome</name>
    <dbReference type="NCBI Taxonomy" id="412755"/>
    <lineage>
        <taxon>unclassified sequences</taxon>
        <taxon>metagenomes</taxon>
        <taxon>ecological metagenomes</taxon>
    </lineage>
</organism>
<comment type="caution">
    <text evidence="1">The sequence shown here is derived from an EMBL/GenBank/DDBJ whole genome shotgun (WGS) entry which is preliminary data.</text>
</comment>
<name>X0V3N7_9ZZZZ</name>
<accession>X0V3N7</accession>
<gene>
    <name evidence="1" type="ORF">S01H1_39449</name>
</gene>
<protein>
    <submittedName>
        <fullName evidence="1">Uncharacterized protein</fullName>
    </submittedName>
</protein>
<dbReference type="EMBL" id="BARS01024895">
    <property type="protein sequence ID" value="GAG12759.1"/>
    <property type="molecule type" value="Genomic_DNA"/>
</dbReference>
<reference evidence="1" key="1">
    <citation type="journal article" date="2014" name="Front. Microbiol.">
        <title>High frequency of phylogenetically diverse reductive dehalogenase-homologous genes in deep subseafloor sedimentary metagenomes.</title>
        <authorList>
            <person name="Kawai M."/>
            <person name="Futagami T."/>
            <person name="Toyoda A."/>
            <person name="Takaki Y."/>
            <person name="Nishi S."/>
            <person name="Hori S."/>
            <person name="Arai W."/>
            <person name="Tsubouchi T."/>
            <person name="Morono Y."/>
            <person name="Uchiyama I."/>
            <person name="Ito T."/>
            <person name="Fujiyama A."/>
            <person name="Inagaki F."/>
            <person name="Takami H."/>
        </authorList>
    </citation>
    <scope>NUCLEOTIDE SEQUENCE</scope>
    <source>
        <strain evidence="1">Expedition CK06-06</strain>
    </source>
</reference>